<dbReference type="InterPro" id="IPR041664">
    <property type="entry name" value="AAA_16"/>
</dbReference>
<evidence type="ECO:0000256" key="4">
    <source>
        <dbReference type="SAM" id="MobiDB-lite"/>
    </source>
</evidence>
<dbReference type="SUPFAM" id="SSF52540">
    <property type="entry name" value="P-loop containing nucleoside triphosphate hydrolases"/>
    <property type="match status" value="1"/>
</dbReference>
<feature type="region of interest" description="Disordered" evidence="4">
    <location>
        <begin position="2173"/>
        <end position="2229"/>
    </location>
</feature>
<reference evidence="7 8" key="1">
    <citation type="journal article" date="2019" name="Sci. Rep.">
        <title>Comparative genomics of chytrid fungi reveal insights into the obligate biotrophic and pathogenic lifestyle of Synchytrium endobioticum.</title>
        <authorList>
            <person name="van de Vossenberg B.T.L.H."/>
            <person name="Warris S."/>
            <person name="Nguyen H.D.T."/>
            <person name="van Gent-Pelzer M.P.E."/>
            <person name="Joly D.L."/>
            <person name="van de Geest H.C."/>
            <person name="Bonants P.J.M."/>
            <person name="Smith D.S."/>
            <person name="Levesque C.A."/>
            <person name="van der Lee T.A.J."/>
        </authorList>
    </citation>
    <scope>NUCLEOTIDE SEQUENCE [LARGE SCALE GENOMIC DNA]</scope>
    <source>
        <strain evidence="7 8">CBS 675.73</strain>
    </source>
</reference>
<proteinExistence type="predicted"/>
<feature type="coiled-coil region" evidence="3">
    <location>
        <begin position="2092"/>
        <end position="2130"/>
    </location>
</feature>
<evidence type="ECO:0000259" key="6">
    <source>
        <dbReference type="Pfam" id="PF25469"/>
    </source>
</evidence>
<dbReference type="PANTHER" id="PTHR19871:SF14">
    <property type="entry name" value="DUF4062 DOMAIN-CONTAINING PROTEIN"/>
    <property type="match status" value="1"/>
</dbReference>
<feature type="region of interest" description="Disordered" evidence="4">
    <location>
        <begin position="1"/>
        <end position="24"/>
    </location>
</feature>
<feature type="domain" description="NWD1/2-like winged helix-turn-helix" evidence="6">
    <location>
        <begin position="703"/>
        <end position="819"/>
    </location>
</feature>
<feature type="compositionally biased region" description="Acidic residues" evidence="4">
    <location>
        <begin position="2959"/>
        <end position="2978"/>
    </location>
</feature>
<dbReference type="Pfam" id="PF25469">
    <property type="entry name" value="WHD_NWD1"/>
    <property type="match status" value="1"/>
</dbReference>
<evidence type="ECO:0000256" key="3">
    <source>
        <dbReference type="SAM" id="Coils"/>
    </source>
</evidence>
<dbReference type="EMBL" id="QEAP01000040">
    <property type="protein sequence ID" value="TPX76676.1"/>
    <property type="molecule type" value="Genomic_DNA"/>
</dbReference>
<organism evidence="7 8">
    <name type="scientific">Chytriomyces confervae</name>
    <dbReference type="NCBI Taxonomy" id="246404"/>
    <lineage>
        <taxon>Eukaryota</taxon>
        <taxon>Fungi</taxon>
        <taxon>Fungi incertae sedis</taxon>
        <taxon>Chytridiomycota</taxon>
        <taxon>Chytridiomycota incertae sedis</taxon>
        <taxon>Chytridiomycetes</taxon>
        <taxon>Chytridiales</taxon>
        <taxon>Chytriomycetaceae</taxon>
        <taxon>Chytriomyces</taxon>
    </lineage>
</organism>
<dbReference type="InterPro" id="IPR015943">
    <property type="entry name" value="WD40/YVTN_repeat-like_dom_sf"/>
</dbReference>
<dbReference type="Gene3D" id="2.130.10.10">
    <property type="entry name" value="YVTN repeat-like/Quinoprotein amine dehydrogenase"/>
    <property type="match status" value="3"/>
</dbReference>
<evidence type="ECO:0000313" key="7">
    <source>
        <dbReference type="EMBL" id="TPX76676.1"/>
    </source>
</evidence>
<feature type="compositionally biased region" description="Basic and acidic residues" evidence="4">
    <location>
        <begin position="2948"/>
        <end position="2958"/>
    </location>
</feature>
<feature type="domain" description="Orc1-like AAA ATPase" evidence="5">
    <location>
        <begin position="416"/>
        <end position="590"/>
    </location>
</feature>
<protein>
    <submittedName>
        <fullName evidence="7">Uncharacterized protein</fullName>
    </submittedName>
</protein>
<accession>A0A507FMZ0</accession>
<dbReference type="InterPro" id="IPR001680">
    <property type="entry name" value="WD40_rpt"/>
</dbReference>
<feature type="region of interest" description="Disordered" evidence="4">
    <location>
        <begin position="2855"/>
        <end position="3000"/>
    </location>
</feature>
<dbReference type="PANTHER" id="PTHR19871">
    <property type="entry name" value="BETA TRANSDUCIN-RELATED PROTEIN"/>
    <property type="match status" value="1"/>
</dbReference>
<gene>
    <name evidence="7" type="ORF">CcCBS67573_g02076</name>
</gene>
<feature type="compositionally biased region" description="Acidic residues" evidence="4">
    <location>
        <begin position="2889"/>
        <end position="2899"/>
    </location>
</feature>
<evidence type="ECO:0000256" key="1">
    <source>
        <dbReference type="ARBA" id="ARBA00022574"/>
    </source>
</evidence>
<sequence length="3000" mass="327876">MGNQPSGETAPPQEPAPTSPTSTVSYASNQVPARGAAKATARNNALVFNGFDGAPVREMRPAFAALISAAAAERDRSEGTATSSGVVRLFISCGDTDWEWERNALVKDVWPFMRRFCRILDLDFEVIDPKWNIPNDSLYGDPESVNKVLQESIETSFGPAFFCFLGDRYGRSTLPQTISLTEFEKIANSLDESDSEILHKWFALDTNPDPSVYRLRPAETIIDGISSSDPIVSAQASEAWKFSRRELIEVLREGCARGEISHDSDLYNTIYSSSTDIQVMHARTSRDKEILAVGDAEYLDRYFCFQRNFTKLPDGVSDALYFDDYPSSLANLASQLRSNRKFSVPWSATDQTGFSPTSDKAHAAYMKSFCDDVAKVLAESILKHYNHQAKLGNKADLLEAEIARHSSIAKRYVQNFAGREGVRSEVSRFLNSGDATENVLILYGPAGIGKSALLAKTVLDVSTPTSKYTTIFRFIGQTLDSSNVNSTISSLCNQITRLYGIDDLRARISDEIEALSNASDSASISVSEHLFEILEFWPPVSPNGLKMGLRMAMALASAERPLLLVLDGLCAIETGSDPLNIDWLPATLPSNVKLIISALPVSKKHSLFLSLCTKYPALTPASSRESTVSHARYLELGALTPDESEMFVSSLLASNKRQLTKDQMSLFIAKCKSSCMPLYIQTAWDMYASKWTSFDSSEYSRMKAETVSGLFEDILESLELRYGNAFVGKLCSYLTVARCGLSKNELTDVISCDMDVFTDLYRAHEPTVLRINSQMVGKILDSLGSCVHVKVICGMETHYWSNSVFKKVAMERYLHDDRSLSIHRALSNYWLDKNSKEAGKTGKSYGFHQTLLIASKPNKRRIASVGWHLLNGGGATMGEAVKTLQNISYIGAAIDAGLLDEVLACYKYSLDHMGDTVYSAQLTEYYRFLITNYSALSKSPRQLIPLAANLYTTSVLSGDARQWVKSRAPDLNWAEWLNKPTSRGEPVAILKYEDQSHELTVTGRDTFGSLIAVAGIKVYDMVPALLLFEIDYKATAVLPEERSRLRRQCVLEINEDEQQMPLTCCFSRSGKMIAVASRSLTFLKTTDLSQLRRAEDPSLPDGDIITAIAWTKDDGCVVTASDGSEPGRIVLWDAGSFTVLRAIKSQYPRQPVCTSYSTMGFWDEYRDLFILLDVDELASDADSGLFLQYIPTKAHSDPPVDGCARFALAHKSPLVLVANDDGKGYTMIDFRSKKPVARADVEIDSVRFVSLSSDGSKIAIVPIEGRVIHILGLTESQEKPGKETPELPTFMHMGTILGADAEQPICHFSRNRLTIVTDGDSGTSQVWAINDLGDHSTVRYISLLPALSQGLCPVVNSSSVLGWAISENRTEISLSEGKGKSKVRTYDVVSEEGHNSPNKGAMYKDMVVAISNHPDKPFTIVVTDQGQVTLLYNDNISIDQRAWIKGLWNSKKVEDGLIASLDLRELSTISCPTSVTFVPTTVTAVNPKETPVGEILTFVTGHEDGSLHLWEWSPQTFEPKPLKSLHLKHGRVTSLSAAHGGSHAVAATLDEKTVVIWDGNSEDLDALTVLIYPVELSSNERGSLSMAANYQRWSSSSLWSTNGLSDYSVSRPTAVAFSSSNDKHVATGESEGQVTIWFLDSKTKRTLMTHPDKQSSRFSILAICWSSDDATVASFSEDKRVTVHNTSTGDLVWVHDLWMISSPPKVACFVFGARHLSVLDIYGSLTLVHLHGKWPSSKAFASSKTRLGAVRNLISSSASKISNMITAGSNSAEVHPITTPGFSSDPQELQEFEIQGWNQSVITKMNQNRLELNSRSSDQWQFTTGSGSHGHVGLLRLDSGLPRGVFEVICEIEIPANVGGLQTETQQIQLQFICGANEGSKQVIDPELEVLRGFIRYFPSEEQKQLAGLGVVNLHLGYIKTLCSINTCYIDLKRIPGEGEMFKLGAVHFVPADSALYEPVYHHPAELNPAFKKITRAFKEFEARHRRRSSILNLVVSERLSASASVPDLKAALEKASEEFDSKALDFVMSPESAMSNESVVAEIPASAPKPARMSMLQPLSKTVTSMVNSAGGYLGVGKLGEPAGRSAPTSFEAIQKEMEETRRKANEEAKRLEEEEEKLAAAMMKERENKALRAEFEKNAKQAISQMVKGERTSMAPGQAGFTRASLLFSANSTPRIPDDTTSFSSDALAKSMGSVQEESEEEYEQDEETGENQELPPKEESDIEPNPVSPIIIVTPTFSINDGADFESTVTENKAIAETFDEEVAATLEEDIAAPKDKDISATEIKAIVSLDEDKYAAAPAEDEITVPEDDEITAPEDDVVSTRFEDEIIAPEEEHIFAPESEEIASLDEDRITAAPVEAEIIAPEEEEIAAPEEDKTVAPEDDKIIAQEEEEISALNQKDLFALQSKVNAADDIHAETTRQIADIVIDDETEILSVVQEGTHKSLDMHSSYLDDSSPIPPAASLKAVVAEDAIILDGNHESGCYSYSCRNGIETGGASCYSMSHLQEVADETNPIIVCNPTVEVVKQIAIQNSPEASTTPALSVLDAPEKHVVVTPGSSCYSYQCGHESGGYSESCYSISHLLALKGHHEAIRVLNPESAISLLPKNAFPSSLSVKDAEAVNELDVKVPGIAREVNHASVLASAPVVDDAFATAAYAAPAVSILSKISETESKAIAETVIQEFSDSLAEEDILSELGIEISSAQEITVEETTSLLSESEVIAELGALPSDEEIVMEQPYTAEADTTKGASNEMDALLESKLKETVDQAADASDLMESRDSVLNSLQAPALYEDMFSAAGFSDEQIDLAETTAFSADLSKYSLSPEFGSMALPGESELDLEPSDPVKDFEAAIYGDDSSDRNEDNFDQTELYGGETTSSESLAFDAANEEEEVEELEASSMLDDLLQDFGEDPNEEVDSAEDETHVDKLLADATMEGSDFDLGDYGAEKGLDGKDADDFDFDDYGGGGGEEEEEEEAGKVPVSADDLFSAQAYEDDSD</sequence>
<dbReference type="Gene3D" id="3.40.50.300">
    <property type="entry name" value="P-loop containing nucleotide triphosphate hydrolases"/>
    <property type="match status" value="1"/>
</dbReference>
<dbReference type="Pfam" id="PF13191">
    <property type="entry name" value="AAA_16"/>
    <property type="match status" value="1"/>
</dbReference>
<keyword evidence="8" id="KW-1185">Reference proteome</keyword>
<evidence type="ECO:0000313" key="8">
    <source>
        <dbReference type="Proteomes" id="UP000320333"/>
    </source>
</evidence>
<dbReference type="InterPro" id="IPR036322">
    <property type="entry name" value="WD40_repeat_dom_sf"/>
</dbReference>
<keyword evidence="3" id="KW-0175">Coiled coil</keyword>
<name>A0A507FMZ0_9FUNG</name>
<dbReference type="STRING" id="246404.A0A507FMZ0"/>
<feature type="compositionally biased region" description="Acidic residues" evidence="4">
    <location>
        <begin position="2907"/>
        <end position="2923"/>
    </location>
</feature>
<comment type="caution">
    <text evidence="7">The sequence shown here is derived from an EMBL/GenBank/DDBJ whole genome shotgun (WGS) entry which is preliminary data.</text>
</comment>
<dbReference type="InterPro" id="IPR057588">
    <property type="entry name" value="NWD1/2-like_WH"/>
</dbReference>
<dbReference type="OrthoDB" id="2160941at2759"/>
<evidence type="ECO:0000256" key="2">
    <source>
        <dbReference type="ARBA" id="ARBA00022737"/>
    </source>
</evidence>
<dbReference type="Proteomes" id="UP000320333">
    <property type="component" value="Unassembled WGS sequence"/>
</dbReference>
<feature type="compositionally biased region" description="Polar residues" evidence="4">
    <location>
        <begin position="2173"/>
        <end position="2187"/>
    </location>
</feature>
<dbReference type="InterPro" id="IPR052752">
    <property type="entry name" value="NACHT-WD_repeat"/>
</dbReference>
<dbReference type="InterPro" id="IPR027417">
    <property type="entry name" value="P-loop_NTPase"/>
</dbReference>
<dbReference type="SUPFAM" id="SSF50978">
    <property type="entry name" value="WD40 repeat-like"/>
    <property type="match status" value="2"/>
</dbReference>
<keyword evidence="1" id="KW-0853">WD repeat</keyword>
<dbReference type="SMART" id="SM00320">
    <property type="entry name" value="WD40"/>
    <property type="match status" value="6"/>
</dbReference>
<evidence type="ECO:0000259" key="5">
    <source>
        <dbReference type="Pfam" id="PF13191"/>
    </source>
</evidence>
<keyword evidence="2" id="KW-0677">Repeat</keyword>
<feature type="compositionally biased region" description="Acidic residues" evidence="4">
    <location>
        <begin position="2199"/>
        <end position="2213"/>
    </location>
</feature>